<gene>
    <name evidence="2" type="ORF">SAMN06297280_2670</name>
</gene>
<organism evidence="2 3">
    <name type="scientific">Arsukibacterium tuosuense</name>
    <dbReference type="NCBI Taxonomy" id="1323745"/>
    <lineage>
        <taxon>Bacteria</taxon>
        <taxon>Pseudomonadati</taxon>
        <taxon>Pseudomonadota</taxon>
        <taxon>Gammaproteobacteria</taxon>
        <taxon>Chromatiales</taxon>
        <taxon>Chromatiaceae</taxon>
        <taxon>Arsukibacterium</taxon>
    </lineage>
</organism>
<evidence type="ECO:0000259" key="1">
    <source>
        <dbReference type="Pfam" id="PF14341"/>
    </source>
</evidence>
<accession>A0A285J2J9</accession>
<dbReference type="AlphaFoldDB" id="A0A285J2J9"/>
<sequence length="170" mass="19234">MRTYYRQNGAVLVVALLLLLVITLVSVASMQRSVMQERMTANLYERQLAVQQVEAALRSAEDWIAGQMPDPRTQIAANGWFYNVPVLTDLDRWQDPLTEWRAAPVINADMASSAQYFIEYLGEWPSPLRPDCASNTTISNDCLSPTFRVTARNIVTPGTPEVLMQTIWRL</sequence>
<dbReference type="OrthoDB" id="5801860at2"/>
<proteinExistence type="predicted"/>
<feature type="domain" description="Type 4 fimbrial biogenesis protein PilX N-terminal" evidence="1">
    <location>
        <begin position="9"/>
        <end position="58"/>
    </location>
</feature>
<reference evidence="3" key="1">
    <citation type="submission" date="2017-09" db="EMBL/GenBank/DDBJ databases">
        <authorList>
            <person name="Varghese N."/>
            <person name="Submissions S."/>
        </authorList>
    </citation>
    <scope>NUCLEOTIDE SEQUENCE [LARGE SCALE GENOMIC DNA]</scope>
    <source>
        <strain evidence="3">CGMCC 1.12461</strain>
    </source>
</reference>
<protein>
    <submittedName>
        <fullName evidence="2">Type IV pilus assembly protein PilX</fullName>
    </submittedName>
</protein>
<evidence type="ECO:0000313" key="2">
    <source>
        <dbReference type="EMBL" id="SNY54519.1"/>
    </source>
</evidence>
<name>A0A285J2J9_9GAMM</name>
<dbReference type="RefSeq" id="WP_097111882.1">
    <property type="nucleotide sequence ID" value="NZ_OBEB01000005.1"/>
</dbReference>
<keyword evidence="3" id="KW-1185">Reference proteome</keyword>
<dbReference type="Proteomes" id="UP000219353">
    <property type="component" value="Unassembled WGS sequence"/>
</dbReference>
<dbReference type="EMBL" id="OBEB01000005">
    <property type="protein sequence ID" value="SNY54519.1"/>
    <property type="molecule type" value="Genomic_DNA"/>
</dbReference>
<evidence type="ECO:0000313" key="3">
    <source>
        <dbReference type="Proteomes" id="UP000219353"/>
    </source>
</evidence>
<dbReference type="Pfam" id="PF14341">
    <property type="entry name" value="PilX_N"/>
    <property type="match status" value="1"/>
</dbReference>
<dbReference type="InterPro" id="IPR025746">
    <property type="entry name" value="PilX_N_dom"/>
</dbReference>